<organism evidence="1 2">
    <name type="scientific">Hypsibius exemplaris</name>
    <name type="common">Freshwater tardigrade</name>
    <dbReference type="NCBI Taxonomy" id="2072580"/>
    <lineage>
        <taxon>Eukaryota</taxon>
        <taxon>Metazoa</taxon>
        <taxon>Ecdysozoa</taxon>
        <taxon>Tardigrada</taxon>
        <taxon>Eutardigrada</taxon>
        <taxon>Parachela</taxon>
        <taxon>Hypsibioidea</taxon>
        <taxon>Hypsibiidae</taxon>
        <taxon>Hypsibius</taxon>
    </lineage>
</organism>
<dbReference type="EMBL" id="MTYJ01000038">
    <property type="protein sequence ID" value="OQV19470.1"/>
    <property type="molecule type" value="Genomic_DNA"/>
</dbReference>
<reference evidence="2" key="1">
    <citation type="submission" date="2017-01" db="EMBL/GenBank/DDBJ databases">
        <title>Comparative genomics of anhydrobiosis in the tardigrade Hypsibius dujardini.</title>
        <authorList>
            <person name="Yoshida Y."/>
            <person name="Koutsovoulos G."/>
            <person name="Laetsch D."/>
            <person name="Stevens L."/>
            <person name="Kumar S."/>
            <person name="Horikawa D."/>
            <person name="Ishino K."/>
            <person name="Komine S."/>
            <person name="Tomita M."/>
            <person name="Blaxter M."/>
            <person name="Arakawa K."/>
        </authorList>
    </citation>
    <scope>NUCLEOTIDE SEQUENCE [LARGE SCALE GENOMIC DNA]</scope>
    <source>
        <strain evidence="2">Z151</strain>
    </source>
</reference>
<dbReference type="AlphaFoldDB" id="A0A1W0WW98"/>
<evidence type="ECO:0000313" key="2">
    <source>
        <dbReference type="Proteomes" id="UP000192578"/>
    </source>
</evidence>
<comment type="caution">
    <text evidence="1">The sequence shown here is derived from an EMBL/GenBank/DDBJ whole genome shotgun (WGS) entry which is preliminary data.</text>
</comment>
<evidence type="ECO:0000313" key="1">
    <source>
        <dbReference type="EMBL" id="OQV19470.1"/>
    </source>
</evidence>
<keyword evidence="2" id="KW-1185">Reference proteome</keyword>
<dbReference type="Proteomes" id="UP000192578">
    <property type="component" value="Unassembled WGS sequence"/>
</dbReference>
<sequence length="121" mass="13017">MHSTPGAVTFGSSLNLISESVNNCSDLTGVVQAVSGMVTVKSHVGAAGLNATTKLFKQLEQQPGITPSMDSWKNIRGDRGLFLNQPGGLADSRTNLDHRCKLFARASRRSYASERNTVPKR</sequence>
<accession>A0A1W0WW98</accession>
<protein>
    <submittedName>
        <fullName evidence="1">Uncharacterized protein</fullName>
    </submittedName>
</protein>
<gene>
    <name evidence="1" type="ORF">BV898_06461</name>
</gene>
<name>A0A1W0WW98_HYPEX</name>
<proteinExistence type="predicted"/>